<gene>
    <name evidence="5" type="ORF">BI350_14580</name>
</gene>
<evidence type="ECO:0000256" key="2">
    <source>
        <dbReference type="ARBA" id="ARBA00023002"/>
    </source>
</evidence>
<accession>A0A1D8JIV7</accession>
<organism evidence="5 6">
    <name type="scientific">Sporosarcina ureilytica</name>
    <dbReference type="NCBI Taxonomy" id="298596"/>
    <lineage>
        <taxon>Bacteria</taxon>
        <taxon>Bacillati</taxon>
        <taxon>Bacillota</taxon>
        <taxon>Bacilli</taxon>
        <taxon>Bacillales</taxon>
        <taxon>Caryophanaceae</taxon>
        <taxon>Sporosarcina</taxon>
    </lineage>
</organism>
<dbReference type="EMBL" id="CP017560">
    <property type="protein sequence ID" value="AOV08639.1"/>
    <property type="molecule type" value="Genomic_DNA"/>
</dbReference>
<dbReference type="KEGG" id="surl:BI350_14580"/>
<dbReference type="SUPFAM" id="SSF55347">
    <property type="entry name" value="Glyceraldehyde-3-phosphate dehydrogenase-like, C-terminal domain"/>
    <property type="match status" value="1"/>
</dbReference>
<dbReference type="AlphaFoldDB" id="A0A1D8JIV7"/>
<dbReference type="InterPro" id="IPR000683">
    <property type="entry name" value="Gfo/Idh/MocA-like_OxRdtase_N"/>
</dbReference>
<dbReference type="InterPro" id="IPR036291">
    <property type="entry name" value="NAD(P)-bd_dom_sf"/>
</dbReference>
<keyword evidence="6" id="KW-1185">Reference proteome</keyword>
<proteinExistence type="inferred from homology"/>
<dbReference type="GO" id="GO:0000166">
    <property type="term" value="F:nucleotide binding"/>
    <property type="evidence" value="ECO:0007669"/>
    <property type="project" value="InterPro"/>
</dbReference>
<reference evidence="5 6" key="1">
    <citation type="submission" date="2016-09" db="EMBL/GenBank/DDBJ databases">
        <title>Complete genome sequence of the Lysinibacillus sphaericus LMG 22257, a specie of Bacillus with ureolytic activity that can effectively biodeposit calcium carbonate.</title>
        <authorList>
            <person name="Yan W."/>
        </authorList>
    </citation>
    <scope>NUCLEOTIDE SEQUENCE [LARGE SCALE GENOMIC DNA]</scope>
    <source>
        <strain evidence="5 6">LMG 22257</strain>
    </source>
</reference>
<feature type="domain" description="Gfo/Idh/MocA-like oxidoreductase N-terminal" evidence="3">
    <location>
        <begin position="9"/>
        <end position="124"/>
    </location>
</feature>
<feature type="domain" description="GFO/IDH/MocA-like oxidoreductase" evidence="4">
    <location>
        <begin position="134"/>
        <end position="252"/>
    </location>
</feature>
<dbReference type="GO" id="GO:0016491">
    <property type="term" value="F:oxidoreductase activity"/>
    <property type="evidence" value="ECO:0007669"/>
    <property type="project" value="UniProtKB-KW"/>
</dbReference>
<dbReference type="PANTHER" id="PTHR22604:SF105">
    <property type="entry name" value="TRANS-1,2-DIHYDROBENZENE-1,2-DIOL DEHYDROGENASE"/>
    <property type="match status" value="1"/>
</dbReference>
<dbReference type="PANTHER" id="PTHR22604">
    <property type="entry name" value="OXIDOREDUCTASES"/>
    <property type="match status" value="1"/>
</dbReference>
<dbReference type="Gene3D" id="3.30.360.10">
    <property type="entry name" value="Dihydrodipicolinate Reductase, domain 2"/>
    <property type="match status" value="1"/>
</dbReference>
<evidence type="ECO:0000259" key="4">
    <source>
        <dbReference type="Pfam" id="PF22725"/>
    </source>
</evidence>
<keyword evidence="2" id="KW-0560">Oxidoreductase</keyword>
<evidence type="ECO:0000256" key="1">
    <source>
        <dbReference type="ARBA" id="ARBA00010928"/>
    </source>
</evidence>
<dbReference type="SUPFAM" id="SSF51735">
    <property type="entry name" value="NAD(P)-binding Rossmann-fold domains"/>
    <property type="match status" value="1"/>
</dbReference>
<dbReference type="Gene3D" id="3.40.50.720">
    <property type="entry name" value="NAD(P)-binding Rossmann-like Domain"/>
    <property type="match status" value="1"/>
</dbReference>
<evidence type="ECO:0000313" key="5">
    <source>
        <dbReference type="EMBL" id="AOV08639.1"/>
    </source>
</evidence>
<evidence type="ECO:0000259" key="3">
    <source>
        <dbReference type="Pfam" id="PF01408"/>
    </source>
</evidence>
<dbReference type="Pfam" id="PF01408">
    <property type="entry name" value="GFO_IDH_MocA"/>
    <property type="match status" value="1"/>
</dbReference>
<dbReference type="Proteomes" id="UP000185746">
    <property type="component" value="Chromosome"/>
</dbReference>
<dbReference type="InterPro" id="IPR050984">
    <property type="entry name" value="Gfo/Idh/MocA_domain"/>
</dbReference>
<protein>
    <submittedName>
        <fullName evidence="5">Oxidoreductase</fullName>
    </submittedName>
</protein>
<evidence type="ECO:0000313" key="6">
    <source>
        <dbReference type="Proteomes" id="UP000185746"/>
    </source>
</evidence>
<name>A0A1D8JIV7_9BACL</name>
<dbReference type="Pfam" id="PF22725">
    <property type="entry name" value="GFO_IDH_MocA_C3"/>
    <property type="match status" value="1"/>
</dbReference>
<comment type="similarity">
    <text evidence="1">Belongs to the Gfo/Idh/MocA family.</text>
</comment>
<dbReference type="RefSeq" id="WP_075528805.1">
    <property type="nucleotide sequence ID" value="NZ_CP017560.1"/>
</dbReference>
<dbReference type="InterPro" id="IPR055170">
    <property type="entry name" value="GFO_IDH_MocA-like_dom"/>
</dbReference>
<sequence length="351" mass="39383">MKKVKWGVLSTAGIAQKQLLPAFMRADNAVVTAIATGSDIEKAKQIANKFEIEHVYDSYEKLLDDPTVDAVYIPLPNHLHKQWVVKAAKKGKHILCEKPAATKREEVLEMQAACEENNVLFMEAFMYYFHPQHARVKEIIDSGEIGEVTFMQAGFSFYMPVERRGNNIRMSQEKGGGSIYDIGSYAIHTIRNILRAEPESVHVHAVMDPEYGIDTDAVGYLNFPNGIRASFDSSFNLAMRHEYKVYGTKGSITVPRAFRPDNYGGEGLIQIEKGDVTTTEIVRGDQYCLQVEHLSQAILDGEKTVHHTFENTLNNMAVIDACYASIASNRGKSISGFYEKMGKILPYLKFL</sequence>